<feature type="domain" description="Co-chaperone DjlA N-terminal" evidence="1">
    <location>
        <begin position="37"/>
        <end position="138"/>
    </location>
</feature>
<dbReference type="SUPFAM" id="SSF158682">
    <property type="entry name" value="TerB-like"/>
    <property type="match status" value="1"/>
</dbReference>
<dbReference type="Pfam" id="PF05099">
    <property type="entry name" value="TerB"/>
    <property type="match status" value="1"/>
</dbReference>
<dbReference type="Gene3D" id="1.10.3680.10">
    <property type="entry name" value="TerB-like"/>
    <property type="match status" value="1"/>
</dbReference>
<proteinExistence type="predicted"/>
<sequence length="375" mass="44173">MAVASLLKKIELQERGFVNHPASKLDEETRINYLRGIALIANEDNDISKNEIEYLDILIKSLHLSHQQIKDILHFVKHPKAKSVYEIILTFQSNPVKYNFLLDSLAIADVDGHLDDEEEDLIEEYVSLLQITPQESEELYQIFHYLKKKEAEKLVELFAKSQFFKEEDFEYLINYYKLNLHIAKNFKRTDIKAFSFDFIKPHIRHGGLRDADELATHPINNFQFCLFLNAMYARELIEFDAENNIIATANKKLVLSKHNIHIQFKNNLFQPKRFTKKERLVYVSFNGALMFVEWLNELLDTQYKVTEIQSDKYDNLSVEEFHQYLVDGELYIQNGEYMTKTVKKGLLSLISHKKVELNYSSEHTCFRIMRKSSQN</sequence>
<gene>
    <name evidence="2" type="ORF">MNB_SM-3-1450</name>
</gene>
<evidence type="ECO:0000313" key="2">
    <source>
        <dbReference type="EMBL" id="SFV74735.1"/>
    </source>
</evidence>
<dbReference type="EMBL" id="FPHP01000003">
    <property type="protein sequence ID" value="SFV74735.1"/>
    <property type="molecule type" value="Genomic_DNA"/>
</dbReference>
<dbReference type="InterPro" id="IPR029024">
    <property type="entry name" value="TerB-like"/>
</dbReference>
<dbReference type="AlphaFoldDB" id="A0A1W1D256"/>
<organism evidence="2">
    <name type="scientific">hydrothermal vent metagenome</name>
    <dbReference type="NCBI Taxonomy" id="652676"/>
    <lineage>
        <taxon>unclassified sequences</taxon>
        <taxon>metagenomes</taxon>
        <taxon>ecological metagenomes</taxon>
    </lineage>
</organism>
<protein>
    <recommendedName>
        <fullName evidence="1">Co-chaperone DjlA N-terminal domain-containing protein</fullName>
    </recommendedName>
</protein>
<dbReference type="InterPro" id="IPR007791">
    <property type="entry name" value="DjlA_N"/>
</dbReference>
<name>A0A1W1D256_9ZZZZ</name>
<evidence type="ECO:0000259" key="1">
    <source>
        <dbReference type="Pfam" id="PF05099"/>
    </source>
</evidence>
<reference evidence="2" key="1">
    <citation type="submission" date="2016-10" db="EMBL/GenBank/DDBJ databases">
        <authorList>
            <person name="de Groot N.N."/>
        </authorList>
    </citation>
    <scope>NUCLEOTIDE SEQUENCE</scope>
</reference>
<accession>A0A1W1D256</accession>